<dbReference type="AlphaFoldDB" id="A0A1J8Q8C9"/>
<comment type="caution">
    <text evidence="9">The sequence shown here is derived from an EMBL/GenBank/DDBJ whole genome shotgun (WGS) entry which is preliminary data.</text>
</comment>
<evidence type="ECO:0000313" key="10">
    <source>
        <dbReference type="Proteomes" id="UP000183567"/>
    </source>
</evidence>
<comment type="subcellular location">
    <subcellularLocation>
        <location evidence="1 7">Secreted</location>
        <location evidence="1 7">Cell wall</location>
    </subcellularLocation>
</comment>
<dbReference type="Proteomes" id="UP000183567">
    <property type="component" value="Unassembled WGS sequence"/>
</dbReference>
<evidence type="ECO:0000256" key="5">
    <source>
        <dbReference type="ARBA" id="ARBA00022729"/>
    </source>
</evidence>
<comment type="similarity">
    <text evidence="2 7">Belongs to the fungal hydrophobin family.</text>
</comment>
<protein>
    <recommendedName>
        <fullName evidence="7">Hydrophobin</fullName>
    </recommendedName>
</protein>
<reference evidence="9 10" key="1">
    <citation type="submission" date="2016-03" db="EMBL/GenBank/DDBJ databases">
        <title>Comparative genomics of the ectomycorrhizal sister species Rhizopogon vinicolor and Rhizopogon vesiculosus (Basidiomycota: Boletales) reveals a divergence of the mating type B locus.</title>
        <authorList>
            <person name="Mujic A.B."/>
            <person name="Kuo A."/>
            <person name="Tritt A."/>
            <person name="Lipzen A."/>
            <person name="Chen C."/>
            <person name="Johnson J."/>
            <person name="Sharma A."/>
            <person name="Barry K."/>
            <person name="Grigoriev I.V."/>
            <person name="Spatafora J.W."/>
        </authorList>
    </citation>
    <scope>NUCLEOTIDE SEQUENCE [LARGE SCALE GENOMIC DNA]</scope>
    <source>
        <strain evidence="9 10">AM-OR11-056</strain>
    </source>
</reference>
<dbReference type="InterPro" id="IPR001338">
    <property type="entry name" value="Class_I_Hydrophobin"/>
</dbReference>
<dbReference type="PROSITE" id="PS00956">
    <property type="entry name" value="HYDROPHOBIN"/>
    <property type="match status" value="1"/>
</dbReference>
<evidence type="ECO:0000256" key="4">
    <source>
        <dbReference type="ARBA" id="ARBA00022525"/>
    </source>
</evidence>
<proteinExistence type="inferred from homology"/>
<evidence type="ECO:0000256" key="6">
    <source>
        <dbReference type="ARBA" id="ARBA00023157"/>
    </source>
</evidence>
<evidence type="ECO:0000256" key="3">
    <source>
        <dbReference type="ARBA" id="ARBA00022512"/>
    </source>
</evidence>
<organism evidence="9 10">
    <name type="scientific">Rhizopogon vesiculosus</name>
    <dbReference type="NCBI Taxonomy" id="180088"/>
    <lineage>
        <taxon>Eukaryota</taxon>
        <taxon>Fungi</taxon>
        <taxon>Dikarya</taxon>
        <taxon>Basidiomycota</taxon>
        <taxon>Agaricomycotina</taxon>
        <taxon>Agaricomycetes</taxon>
        <taxon>Agaricomycetidae</taxon>
        <taxon>Boletales</taxon>
        <taxon>Suillineae</taxon>
        <taxon>Rhizopogonaceae</taxon>
        <taxon>Rhizopogon</taxon>
    </lineage>
</organism>
<keyword evidence="3 7" id="KW-0134">Cell wall</keyword>
<evidence type="ECO:0000256" key="8">
    <source>
        <dbReference type="SAM" id="MobiDB-lite"/>
    </source>
</evidence>
<dbReference type="GO" id="GO:0005199">
    <property type="term" value="F:structural constituent of cell wall"/>
    <property type="evidence" value="ECO:0007669"/>
    <property type="project" value="InterPro"/>
</dbReference>
<keyword evidence="10" id="KW-1185">Reference proteome</keyword>
<accession>A0A1J8Q8C9</accession>
<feature type="region of interest" description="Disordered" evidence="8">
    <location>
        <begin position="71"/>
        <end position="95"/>
    </location>
</feature>
<dbReference type="SMART" id="SM00075">
    <property type="entry name" value="HYDRO"/>
    <property type="match status" value="1"/>
</dbReference>
<dbReference type="InterPro" id="IPR019778">
    <property type="entry name" value="Class_I_Hydrophobin_CS"/>
</dbReference>
<keyword evidence="4 7" id="KW-0964">Secreted</keyword>
<dbReference type="CDD" id="cd23507">
    <property type="entry name" value="hydrophobin_I"/>
    <property type="match status" value="1"/>
</dbReference>
<feature type="non-terminal residue" evidence="9">
    <location>
        <position position="1"/>
    </location>
</feature>
<evidence type="ECO:0000313" key="9">
    <source>
        <dbReference type="EMBL" id="OJA17253.1"/>
    </source>
</evidence>
<dbReference type="STRING" id="180088.A0A1J8Q8C9"/>
<gene>
    <name evidence="9" type="ORF">AZE42_03046</name>
</gene>
<evidence type="ECO:0000256" key="2">
    <source>
        <dbReference type="ARBA" id="ARBA00010446"/>
    </source>
</evidence>
<keyword evidence="5 7" id="KW-0732">Signal</keyword>
<sequence length="174" mass="17943">ISCASTAPPIKHILQQPTVFPQLSLGSLCFLVRLPRSTKTFIMKFASVLALLAAATFVSAETNGERLARGLPPLAPARRGTPVARKKSSPSNAPGQCHTGPVQCCDSFGESGHGGVIDELLELLGAIVSPGTNCGMSCSAVSGSGSSCKQQPACCENNNFNGLINIGCSPFNPN</sequence>
<dbReference type="EMBL" id="LVVM01002142">
    <property type="protein sequence ID" value="OJA17253.1"/>
    <property type="molecule type" value="Genomic_DNA"/>
</dbReference>
<dbReference type="Pfam" id="PF01185">
    <property type="entry name" value="Hydrophobin"/>
    <property type="match status" value="1"/>
</dbReference>
<evidence type="ECO:0000256" key="1">
    <source>
        <dbReference type="ARBA" id="ARBA00004191"/>
    </source>
</evidence>
<dbReference type="GO" id="GO:0009277">
    <property type="term" value="C:fungal-type cell wall"/>
    <property type="evidence" value="ECO:0007669"/>
    <property type="project" value="InterPro"/>
</dbReference>
<keyword evidence="6 7" id="KW-1015">Disulfide bond</keyword>
<evidence type="ECO:0000256" key="7">
    <source>
        <dbReference type="RuleBase" id="RU365009"/>
    </source>
</evidence>
<name>A0A1J8Q8C9_9AGAM</name>
<dbReference type="OrthoDB" id="4225815at2759"/>